<dbReference type="Pfam" id="PF04851">
    <property type="entry name" value="ResIII"/>
    <property type="match status" value="1"/>
</dbReference>
<dbReference type="GO" id="GO:0016787">
    <property type="term" value="F:hydrolase activity"/>
    <property type="evidence" value="ECO:0007669"/>
    <property type="project" value="InterPro"/>
</dbReference>
<keyword evidence="3" id="KW-0489">Methyltransferase</keyword>
<dbReference type="InterPro" id="IPR027417">
    <property type="entry name" value="P-loop_NTPase"/>
</dbReference>
<gene>
    <name evidence="3" type="ORF">TM074_01725</name>
</gene>
<dbReference type="GO" id="GO:0032259">
    <property type="term" value="P:methylation"/>
    <property type="evidence" value="ECO:0007669"/>
    <property type="project" value="UniProtKB-KW"/>
</dbReference>
<dbReference type="InterPro" id="IPR050742">
    <property type="entry name" value="Helicase_Restrict-Modif_Enz"/>
</dbReference>
<dbReference type="InterPro" id="IPR011639">
    <property type="entry name" value="MethylTrfase_TaqI-like_dom"/>
</dbReference>
<dbReference type="GO" id="GO:0006304">
    <property type="term" value="P:DNA modification"/>
    <property type="evidence" value="ECO:0007669"/>
    <property type="project" value="InterPro"/>
</dbReference>
<dbReference type="PROSITE" id="PS51192">
    <property type="entry name" value="HELICASE_ATP_BIND_1"/>
    <property type="match status" value="1"/>
</dbReference>
<organism evidence="3">
    <name type="scientific">Candidatus Nanosynbacter sp. TM7-074</name>
    <dbReference type="NCBI Taxonomy" id="3158573"/>
    <lineage>
        <taxon>Bacteria</taxon>
        <taxon>Candidatus Saccharimonadota</taxon>
        <taxon>Candidatus Saccharimonadia</taxon>
        <taxon>Candidatus Nanosynbacterales</taxon>
        <taxon>Candidatus Nanosynbacteraceae</taxon>
        <taxon>Candidatus Nanosynbacter</taxon>
    </lineage>
</organism>
<dbReference type="SMART" id="SM00487">
    <property type="entry name" value="DEXDc"/>
    <property type="match status" value="1"/>
</dbReference>
<dbReference type="Pfam" id="PF07669">
    <property type="entry name" value="Eco57I"/>
    <property type="match status" value="1"/>
</dbReference>
<dbReference type="SUPFAM" id="SSF52540">
    <property type="entry name" value="P-loop containing nucleoside triphosphate hydrolases"/>
    <property type="match status" value="1"/>
</dbReference>
<dbReference type="PANTHER" id="PTHR47396">
    <property type="entry name" value="TYPE I RESTRICTION ENZYME ECOKI R PROTEIN"/>
    <property type="match status" value="1"/>
</dbReference>
<reference evidence="3" key="1">
    <citation type="submission" date="2024-06" db="EMBL/GenBank/DDBJ databases">
        <authorList>
            <person name="Atkinson C."/>
            <person name="McLean J."/>
            <person name="Gallagher L."/>
            <person name="Bor B."/>
            <person name="Mougous J."/>
        </authorList>
    </citation>
    <scope>NUCLEOTIDE SEQUENCE</scope>
    <source>
        <strain evidence="3">TM7-074</strain>
    </source>
</reference>
<protein>
    <submittedName>
        <fullName evidence="3">Eco57I restriction-modification methylase domain-containing protein</fullName>
    </submittedName>
</protein>
<dbReference type="Gene3D" id="3.40.50.300">
    <property type="entry name" value="P-loop containing nucleotide triphosphate hydrolases"/>
    <property type="match status" value="2"/>
</dbReference>
<accession>A0AB39JCF6</accession>
<dbReference type="InterPro" id="IPR002052">
    <property type="entry name" value="DNA_methylase_N6_adenine_CS"/>
</dbReference>
<evidence type="ECO:0000256" key="1">
    <source>
        <dbReference type="SAM" id="MobiDB-lite"/>
    </source>
</evidence>
<evidence type="ECO:0000259" key="2">
    <source>
        <dbReference type="PROSITE" id="PS51192"/>
    </source>
</evidence>
<name>A0AB39JCF6_9BACT</name>
<dbReference type="InterPro" id="IPR029063">
    <property type="entry name" value="SAM-dependent_MTases_sf"/>
</dbReference>
<dbReference type="PROSITE" id="PS00092">
    <property type="entry name" value="N6_MTASE"/>
    <property type="match status" value="1"/>
</dbReference>
<dbReference type="PANTHER" id="PTHR47396:SF1">
    <property type="entry name" value="ATP-DEPENDENT HELICASE IRC3-RELATED"/>
    <property type="match status" value="1"/>
</dbReference>
<proteinExistence type="predicted"/>
<dbReference type="GO" id="GO:0009007">
    <property type="term" value="F:site-specific DNA-methyltransferase (adenine-specific) activity"/>
    <property type="evidence" value="ECO:0007669"/>
    <property type="project" value="UniProtKB-EC"/>
</dbReference>
<dbReference type="Gene3D" id="3.40.50.150">
    <property type="entry name" value="Vaccinia Virus protein VP39"/>
    <property type="match status" value="1"/>
</dbReference>
<dbReference type="SUPFAM" id="SSF53335">
    <property type="entry name" value="S-adenosyl-L-methionine-dependent methyltransferases"/>
    <property type="match status" value="1"/>
</dbReference>
<dbReference type="InterPro" id="IPR014001">
    <property type="entry name" value="Helicase_ATP-bd"/>
</dbReference>
<dbReference type="RefSeq" id="WP_369000663.1">
    <property type="nucleotide sequence ID" value="NZ_CP158487.1"/>
</dbReference>
<dbReference type="InterPro" id="IPR006935">
    <property type="entry name" value="Helicase/UvrB_N"/>
</dbReference>
<evidence type="ECO:0000313" key="3">
    <source>
        <dbReference type="EMBL" id="XDN89411.1"/>
    </source>
</evidence>
<keyword evidence="3" id="KW-0808">Transferase</keyword>
<feature type="compositionally biased region" description="Basic and acidic residues" evidence="1">
    <location>
        <begin position="685"/>
        <end position="709"/>
    </location>
</feature>
<dbReference type="GO" id="GO:0005524">
    <property type="term" value="F:ATP binding"/>
    <property type="evidence" value="ECO:0007669"/>
    <property type="project" value="InterPro"/>
</dbReference>
<dbReference type="GO" id="GO:0003677">
    <property type="term" value="F:DNA binding"/>
    <property type="evidence" value="ECO:0007669"/>
    <property type="project" value="InterPro"/>
</dbReference>
<dbReference type="EMBL" id="CP158487">
    <property type="protein sequence ID" value="XDN89411.1"/>
    <property type="molecule type" value="Genomic_DNA"/>
</dbReference>
<dbReference type="REBASE" id="855229">
    <property type="entry name" value="Nsp4ORF1730P"/>
</dbReference>
<feature type="region of interest" description="Disordered" evidence="1">
    <location>
        <begin position="679"/>
        <end position="709"/>
    </location>
</feature>
<sequence>MNDDKKIIKTTKRIYPQIYSYILPDIPANKGWQKVGYTERKDVDSRILEQTKTAAVKLRYEKLWSASSFSNVTREFFKDKDLHKYYVKNGIKKSKKQDDGGLGEEWFYFNGTPEKSKELFDDYANGNLFSRSSEKSPYKLRKEQERAVSQTLAYAESHQTTDFSLPNKEAEFLWNAKPRFGKTLSSYDFAKKFNAKNVLIVTNRPAIANSWFDDFDKFIDGYYFISTADSLKERETLSRDEFLDKANSSSEDKQITFLSLQDLKGGKVFGGPHNKLKWVADLKWDLLIIDEAHEGVDTDRTNEAFGKIKRRFTLHLSGTPFKAIADGHFKDNQIFNWTYIDEQKAKQEELKNLDDSGDHVNLPDMRLFTYKISDMISDRLEKGMEMDDENIDYAFELNEMFATDTSGKFVHENDISTFLNQLTSNEKYPFSTPELRDQLKHTFWLVGNRVASAMAMEKMLRHHPVFSEYKIVLAAGDGRSQSDSNSSEDEMKDTAANEKALSRVKKAIKENDRTITLSVGQLTTGVTVKEWSAVLMLSDIKSESLYMQAIFRSQNPYEFIDNNGNLCRKKSAYVFDFSPNRVLKVYDKFANSLLADVARGDATEKIREQNVAELLNYFPVLAEDESGKMIELDAEQVLTFPKAIVAKEIVNRGFVTNLLFVNINNVFNIPSEVIAALNKAPSTSDTDRQTKSEEVQHDPDRKKNRDHRISVNKDKLLGNKVYTSRMQDIVLSAVDSDMEADEIVEKITADCMPEISEVLGKYKETYSPSKAELDNIKNGLCKKVKEAAEEFVSGDIADRIAQDKLTDSLANIIEKDLPNDTVIREEEDKYEKEEKSEMDQIRRKLRTFTRAIPSFIMAASKDVDEITLDNIEDTVSDKDFEELFTEKDSEPFTKDDFRKIRGPWTNPETGETFEGFFDRYTFNAAIREFEEKRQEIADYLSPGAKEDIFSYIRPLKTNQIFTPRKVVNKMLDLLEENNPGIFEDPNATFADLYVKSGLYLTEIAKRLNRGLGSKIPDKSERVKHILEKQLYGFAPTNIIYNIARKYIYGTFSDIDDNNLKQLDLTDTFKKGETLNMKFTAVVGNPPYQEANANNKMSRSIYPIFVEQSTKMSDIVSLVMPARWMSGEDGPYRETSGFVAKMKSYGIKSFTLFPNSQDVFSGVDVKGGICYFVIKKGYQGKVDYSLVDNKNIFQDRVNFSNKLDDNIIIRFPELINIVEKIDYTVQDDKFTEPINASMKTLVSSRNPFGFISDFFVKNNEKVDRISEKRMLPDDYKIIGLIKGKREFRYIPNQALKKNIEGAKAYKVFIPRANGSGVFGEVFSTPMLGSPMLGSPMLICTDTFLQVGQFDNSVEAENLLKYVKTKFFRAMVGVKKTAVFNYKDAFSFVPVQDFTAESDIDWSKSIEEVDKQLYKKYNLSDKEIAFIEEKVRPME</sequence>
<feature type="domain" description="Helicase ATP-binding" evidence="2">
    <location>
        <begin position="163"/>
        <end position="338"/>
    </location>
</feature>
<dbReference type="GO" id="GO:0005829">
    <property type="term" value="C:cytosol"/>
    <property type="evidence" value="ECO:0007669"/>
    <property type="project" value="TreeGrafter"/>
</dbReference>